<dbReference type="PANTHER" id="PTHR30591:SF1">
    <property type="entry name" value="RECBCD ENZYME SUBUNIT RECC"/>
    <property type="match status" value="1"/>
</dbReference>
<evidence type="ECO:0000256" key="8">
    <source>
        <dbReference type="ARBA" id="ARBA00023125"/>
    </source>
</evidence>
<dbReference type="InterPro" id="IPR011335">
    <property type="entry name" value="Restrct_endonuc-II-like"/>
</dbReference>
<dbReference type="CDD" id="cd22353">
    <property type="entry name" value="RecC_C-like"/>
    <property type="match status" value="1"/>
</dbReference>
<dbReference type="NCBIfam" id="TIGR01450">
    <property type="entry name" value="recC"/>
    <property type="match status" value="1"/>
</dbReference>
<evidence type="ECO:0000256" key="10">
    <source>
        <dbReference type="HAMAP-Rule" id="MF_01486"/>
    </source>
</evidence>
<keyword evidence="5 10" id="KW-0347">Helicase</keyword>
<gene>
    <name evidence="10 12" type="primary">recC</name>
    <name evidence="12" type="ORF">I7730_00910</name>
</gene>
<evidence type="ECO:0000256" key="3">
    <source>
        <dbReference type="ARBA" id="ARBA00022763"/>
    </source>
</evidence>
<dbReference type="GO" id="GO:0005524">
    <property type="term" value="F:ATP binding"/>
    <property type="evidence" value="ECO:0007669"/>
    <property type="project" value="UniProtKB-UniRule"/>
</dbReference>
<comment type="caution">
    <text evidence="12">The sequence shown here is derived from an EMBL/GenBank/DDBJ whole genome shotgun (WGS) entry which is preliminary data.</text>
</comment>
<dbReference type="InterPro" id="IPR006697">
    <property type="entry name" value="RecC"/>
</dbReference>
<keyword evidence="8 10" id="KW-0238">DNA-binding</keyword>
<dbReference type="Gene3D" id="3.40.50.300">
    <property type="entry name" value="P-loop containing nucleotide triphosphate hydrolases"/>
    <property type="match status" value="2"/>
</dbReference>
<reference evidence="12" key="2">
    <citation type="submission" date="2019-01" db="EMBL/GenBank/DDBJ databases">
        <authorList>
            <consortium name="NCBI Pathogen Detection Project"/>
        </authorList>
    </citation>
    <scope>NUCLEOTIDE SEQUENCE</scope>
    <source>
        <strain evidence="12">BCW_3452</strain>
    </source>
</reference>
<dbReference type="GO" id="GO:0000724">
    <property type="term" value="P:double-strand break repair via homologous recombination"/>
    <property type="evidence" value="ECO:0007669"/>
    <property type="project" value="UniProtKB-UniRule"/>
</dbReference>
<keyword evidence="9 10" id="KW-0234">DNA repair</keyword>
<dbReference type="EMBL" id="DACRBY010000001">
    <property type="protein sequence ID" value="HAS8538359.1"/>
    <property type="molecule type" value="Genomic_DNA"/>
</dbReference>
<dbReference type="InterPro" id="IPR027417">
    <property type="entry name" value="P-loop_NTPase"/>
</dbReference>
<evidence type="ECO:0000256" key="4">
    <source>
        <dbReference type="ARBA" id="ARBA00022801"/>
    </source>
</evidence>
<keyword evidence="3 10" id="KW-0227">DNA damage</keyword>
<dbReference type="PANTHER" id="PTHR30591">
    <property type="entry name" value="RECBCD ENZYME SUBUNIT RECC"/>
    <property type="match status" value="1"/>
</dbReference>
<dbReference type="Pfam" id="PF17946">
    <property type="entry name" value="RecC_C"/>
    <property type="match status" value="1"/>
</dbReference>
<dbReference type="GO" id="GO:0008854">
    <property type="term" value="F:exodeoxyribonuclease V activity"/>
    <property type="evidence" value="ECO:0007669"/>
    <property type="project" value="InterPro"/>
</dbReference>
<comment type="miscellaneous">
    <text evidence="10">In the RecBCD complex, RecB has a slow 3'-5' helicase, an exonuclease activity and loads RecA onto ssDNA, RecD has a fast 5'-3' helicase activity, while RecC stimulates the ATPase and processivity of the RecB helicase and contributes to recognition of the Chi site.</text>
</comment>
<dbReference type="PIRSF" id="PIRSF000980">
    <property type="entry name" value="RecC"/>
    <property type="match status" value="1"/>
</dbReference>
<comment type="subunit">
    <text evidence="10">Heterotrimer of RecB, RecC and RecD. All subunits contribute to DNA-binding.</text>
</comment>
<sequence>MINLYHSNQMELQRQLLIELIKASPVEGIFTPELILVQNPGMSQWLKLSLANDLGIAANIQFPMPSAFIWNTFKSVLKDIPEKSAFTRETMLWLLMDVIPTNVDDPVFKPLKSYLEGDEGNAKLHQLCDKIADLFDQYLVFRPEWIMAWENGDYETEAAELHPWQPVLWKHLYDHAIGLGHDTSHRANLYERFIWTIENGKFNKSKLPERIFIFGVSSLPPRYLDALEALGKHIDIHLMLTNPCRYFWGDIKDRKYLNKLKNLTRKKIEFINGESSVTGTASPLKDELVELYESDATLDEAVGNTLLASMGKVGRDYLSMLSEKETQEIELFIDGERNTLLSCIQDDILNLEDRFYDQDLDSNSHKEIISREDRSLTLNSCYSPMREVEALQDHLLSLFEAQPELTPLDIVVMVADIDSYAPYIKAVFGNAPKDRYIPFSVSDRTAQTENPILKVFLALLSIHAERYTSSEVMEVLEVPCVLRNFGIDESELDTIKLWVEESGIRWGLDKETAANFSLPEQHKNTWEFGRERMLLGYTLSTEDEEFNGVLPYEEVQGSSAELAGKLSLFLEELKAFREKMSISRPIEEWITVLNEMIDTFFEPDMYEESSVRLIKDKVAALYEQLDDAKYTKEITPIIIFKHFFGQFSKERITQNFMLGKVTFGTLMPMRSIPFKVVALLGMNDGVYPRSVPKDSFDLLTATSRIGDRSRRNDDRYLFLEAILSAKESLYISYVGKSNKDNTEKTPSVLVSELLEYCQKGYCLEGDSELLAEEAEGKLIENISFDHPLTPFSPSAFMGEKQSFAREWTKAANNEGKQASEFLDCELDISTMDLTSLDVEELEHFWAFPVRNFFINRLKVNFNSVRKLADEDEPFKLNGLELYAIKEAWLNKLMEAEANESSYKAVYEDVLHSFELEGALPHGSFAKLSLDDIRLEMEEFSAHLKQVTVKPIDDYEINLSFDSILEGEQISIKGWVKGLFETGIVHYRPGKLRTQDVMTAWLKHLLVNVSAKSPVNTVIVTTDGVWEIQKETKEQLTCYLKELLQGYVIGQKSPLPFLPRTAMAVCKEVQKIECDHVLNSDEGFEKAKAKIMQTFTGGFNFNGERENTYIARVWPEITDVWAKEFYLNSICFLNPAMRLFREVEIEELLQTKQK</sequence>
<evidence type="ECO:0000256" key="5">
    <source>
        <dbReference type="ARBA" id="ARBA00022806"/>
    </source>
</evidence>
<evidence type="ECO:0000256" key="6">
    <source>
        <dbReference type="ARBA" id="ARBA00022839"/>
    </source>
</evidence>
<dbReference type="Gene3D" id="3.40.50.10930">
    <property type="match status" value="1"/>
</dbReference>
<keyword evidence="6 10" id="KW-0269">Exonuclease</keyword>
<comment type="similarity">
    <text evidence="10">Belongs to the RecC family.</text>
</comment>
<dbReference type="GO" id="GO:0003678">
    <property type="term" value="F:DNA helicase activity"/>
    <property type="evidence" value="ECO:0007669"/>
    <property type="project" value="UniProtKB-UniRule"/>
</dbReference>
<dbReference type="SUPFAM" id="SSF52540">
    <property type="entry name" value="P-loop containing nucleoside triphosphate hydrolases"/>
    <property type="match status" value="2"/>
</dbReference>
<evidence type="ECO:0000259" key="11">
    <source>
        <dbReference type="Pfam" id="PF17946"/>
    </source>
</evidence>
<feature type="domain" description="RecC C-terminal" evidence="11">
    <location>
        <begin position="835"/>
        <end position="1067"/>
    </location>
</feature>
<dbReference type="InterPro" id="IPR041500">
    <property type="entry name" value="RecC_C"/>
</dbReference>
<reference evidence="12" key="1">
    <citation type="journal article" date="2018" name="Genome Biol.">
        <title>SKESA: strategic k-mer extension for scrupulous assemblies.</title>
        <authorList>
            <person name="Souvorov A."/>
            <person name="Agarwala R."/>
            <person name="Lipman D.J."/>
        </authorList>
    </citation>
    <scope>NUCLEOTIDE SEQUENCE</scope>
    <source>
        <strain evidence="12">BCW_3452</strain>
    </source>
</reference>
<evidence type="ECO:0000256" key="9">
    <source>
        <dbReference type="ARBA" id="ARBA00023204"/>
    </source>
</evidence>
<dbReference type="Gene3D" id="1.10.10.990">
    <property type="match status" value="1"/>
</dbReference>
<dbReference type="Pfam" id="PF04257">
    <property type="entry name" value="Exonuc_V_gamma"/>
    <property type="match status" value="1"/>
</dbReference>
<accession>A0A8H9K770</accession>
<dbReference type="HAMAP" id="MF_01486">
    <property type="entry name" value="RecC"/>
    <property type="match status" value="1"/>
</dbReference>
<dbReference type="GO" id="GO:0009338">
    <property type="term" value="C:exodeoxyribonuclease V complex"/>
    <property type="evidence" value="ECO:0007669"/>
    <property type="project" value="InterPro"/>
</dbReference>
<dbReference type="SUPFAM" id="SSF52980">
    <property type="entry name" value="Restriction endonuclease-like"/>
    <property type="match status" value="1"/>
</dbReference>
<evidence type="ECO:0000313" key="12">
    <source>
        <dbReference type="EMBL" id="HAS8538359.1"/>
    </source>
</evidence>
<dbReference type="Proteomes" id="UP000863257">
    <property type="component" value="Unassembled WGS sequence"/>
</dbReference>
<evidence type="ECO:0000256" key="7">
    <source>
        <dbReference type="ARBA" id="ARBA00022840"/>
    </source>
</evidence>
<evidence type="ECO:0000256" key="2">
    <source>
        <dbReference type="ARBA" id="ARBA00022741"/>
    </source>
</evidence>
<evidence type="ECO:0000256" key="1">
    <source>
        <dbReference type="ARBA" id="ARBA00022722"/>
    </source>
</evidence>
<keyword evidence="1 10" id="KW-0540">Nuclease</keyword>
<proteinExistence type="inferred from homology"/>
<protein>
    <recommendedName>
        <fullName evidence="10">RecBCD enzyme subunit RecC</fullName>
    </recommendedName>
    <alternativeName>
        <fullName evidence="10">Exonuclease V subunit RecC</fullName>
        <shortName evidence="10">ExoV subunit RecC</shortName>
    </alternativeName>
    <alternativeName>
        <fullName evidence="10">Helicase/nuclease RecBCD subunit RecC</fullName>
    </alternativeName>
</protein>
<dbReference type="Gene3D" id="1.10.10.160">
    <property type="match status" value="1"/>
</dbReference>
<keyword evidence="2 10" id="KW-0547">Nucleotide-binding</keyword>
<dbReference type="AlphaFoldDB" id="A0A8H9K770"/>
<name>A0A8H9K770_VIBVL</name>
<keyword evidence="7 10" id="KW-0067">ATP-binding</keyword>
<organism evidence="12">
    <name type="scientific">Vibrio vulnificus</name>
    <dbReference type="NCBI Taxonomy" id="672"/>
    <lineage>
        <taxon>Bacteria</taxon>
        <taxon>Pseudomonadati</taxon>
        <taxon>Pseudomonadota</taxon>
        <taxon>Gammaproteobacteria</taxon>
        <taxon>Vibrionales</taxon>
        <taxon>Vibrionaceae</taxon>
        <taxon>Vibrio</taxon>
    </lineage>
</organism>
<keyword evidence="4 10" id="KW-0378">Hydrolase</keyword>
<dbReference type="InterPro" id="IPR013986">
    <property type="entry name" value="DExx_box_DNA_helicase_dom_sf"/>
</dbReference>
<comment type="function">
    <text evidence="10">A helicase/nuclease that prepares dsDNA breaks (DSB) for recombinational DNA repair. Binds to DSBs and unwinds DNA via a highly rapid and processive ATP-dependent bidirectional helicase activity. Unwinds dsDNA until it encounters a Chi (crossover hotspot instigator) sequence from the 3' direction. Cuts ssDNA a few nucleotides 3' to the Chi site. The properties and activities of the enzyme are changed at Chi. The Chi-altered holoenzyme produces a long 3'-ssDNA overhang and facilitates RecA-binding to the ssDNA for homologous DNA recombination and repair. Holoenzyme degrades any linearized DNA that is unable to undergo homologous recombination. In the holoenzyme this subunit recognizes the wild-type Chi sequence, and when added to isolated RecB increases its ATP-dependent helicase processivity.</text>
</comment>
<dbReference type="GO" id="GO:0003677">
    <property type="term" value="F:DNA binding"/>
    <property type="evidence" value="ECO:0007669"/>
    <property type="project" value="UniProtKB-UniRule"/>
</dbReference>